<name>A0ABR7RNQ9_9PROT</name>
<sequence length="390" mass="41277">MTVNAISVGLPTGVAGWKLLQNKSVSDFKAFTKDPILQRDLAYLRDTLPTKATAKDLLADRRLQEMVLKAYGLDSQVGMNALMQKVLESNPSDSNSVAARMTDAKYKKLAAALNYGGLTVPEIPAVPSTATLQVEGIRSGQSFTSFSGTFGGIKVSNLALENVGNRIDLAATLQAAFRKADGKNSDISVTALGGKLIFSDAKGRGEAVDFSFVADPESTARASLASNTKGSTVVAQQGGAKVGDASTVEQIVSLYTQARFEESLGETSETLRKAIYAKRTLPGITSWYSIIADRNLAGVVQEVLGLPDSFGRLDVDQQKAMFERRMSLSDFQDSAKLGKLLDRYVAKSSTAEAQAMASSTGVASLMQPVAWGGDAFTGASASALLGIIYQ</sequence>
<proteinExistence type="predicted"/>
<comment type="caution">
    <text evidence="1">The sequence shown here is derived from an EMBL/GenBank/DDBJ whole genome shotgun (WGS) entry which is preliminary data.</text>
</comment>
<dbReference type="SUPFAM" id="SSF158837">
    <property type="entry name" value="AGR C 984p-like"/>
    <property type="match status" value="1"/>
</dbReference>
<dbReference type="RefSeq" id="WP_187784897.1">
    <property type="nucleotide sequence ID" value="NZ_JACTVA010000021.1"/>
</dbReference>
<organism evidence="1 2">
    <name type="scientific">Teichococcus aerophilus</name>
    <dbReference type="NCBI Taxonomy" id="1224513"/>
    <lineage>
        <taxon>Bacteria</taxon>
        <taxon>Pseudomonadati</taxon>
        <taxon>Pseudomonadota</taxon>
        <taxon>Alphaproteobacteria</taxon>
        <taxon>Acetobacterales</taxon>
        <taxon>Roseomonadaceae</taxon>
        <taxon>Roseomonas</taxon>
    </lineage>
</organism>
<evidence type="ECO:0000313" key="1">
    <source>
        <dbReference type="EMBL" id="MBC9207732.1"/>
    </source>
</evidence>
<dbReference type="Gene3D" id="1.10.3700.10">
    <property type="entry name" value="AGR C 984p-like"/>
    <property type="match status" value="2"/>
</dbReference>
<protein>
    <submittedName>
        <fullName evidence="1">DUF1217 domain-containing protein</fullName>
    </submittedName>
</protein>
<dbReference type="InterPro" id="IPR010626">
    <property type="entry name" value="DUF1217"/>
</dbReference>
<gene>
    <name evidence="1" type="ORF">IBL26_12880</name>
</gene>
<reference evidence="1 2" key="1">
    <citation type="journal article" date="2013" name="Int. J. Syst. Evol. Microbiol.">
        <title>Roseomonas aerophila sp. nov., isolated from air.</title>
        <authorList>
            <person name="Kim S.J."/>
            <person name="Weon H.Y."/>
            <person name="Ahn J.H."/>
            <person name="Hong S.B."/>
            <person name="Seok S.J."/>
            <person name="Whang K.S."/>
            <person name="Kwon S.W."/>
        </authorList>
    </citation>
    <scope>NUCLEOTIDE SEQUENCE [LARGE SCALE GENOMIC DNA]</scope>
    <source>
        <strain evidence="1 2">NBRC 108923</strain>
    </source>
</reference>
<dbReference type="EMBL" id="JACTVA010000021">
    <property type="protein sequence ID" value="MBC9207732.1"/>
    <property type="molecule type" value="Genomic_DNA"/>
</dbReference>
<dbReference type="Pfam" id="PF06748">
    <property type="entry name" value="DUF1217"/>
    <property type="match status" value="2"/>
</dbReference>
<evidence type="ECO:0000313" key="2">
    <source>
        <dbReference type="Proteomes" id="UP000626026"/>
    </source>
</evidence>
<dbReference type="Proteomes" id="UP000626026">
    <property type="component" value="Unassembled WGS sequence"/>
</dbReference>
<dbReference type="InterPro" id="IPR023157">
    <property type="entry name" value="AGR-C-984p-like_sf"/>
</dbReference>
<keyword evidence="2" id="KW-1185">Reference proteome</keyword>
<accession>A0ABR7RNQ9</accession>